<organism evidence="18 19">
    <name type="scientific">Piedraia hortae CBS 480.64</name>
    <dbReference type="NCBI Taxonomy" id="1314780"/>
    <lineage>
        <taxon>Eukaryota</taxon>
        <taxon>Fungi</taxon>
        <taxon>Dikarya</taxon>
        <taxon>Ascomycota</taxon>
        <taxon>Pezizomycotina</taxon>
        <taxon>Dothideomycetes</taxon>
        <taxon>Dothideomycetidae</taxon>
        <taxon>Capnodiales</taxon>
        <taxon>Piedraiaceae</taxon>
        <taxon>Piedraia</taxon>
    </lineage>
</organism>
<feature type="domain" description="EF-hand" evidence="17">
    <location>
        <begin position="110"/>
        <end position="145"/>
    </location>
</feature>
<feature type="domain" description="EF-hand" evidence="17">
    <location>
        <begin position="43"/>
        <end position="72"/>
    </location>
</feature>
<keyword evidence="8" id="KW-0677">Repeat</keyword>
<dbReference type="Pfam" id="PF00153">
    <property type="entry name" value="Mito_carr"/>
    <property type="match status" value="3"/>
</dbReference>
<evidence type="ECO:0000256" key="8">
    <source>
        <dbReference type="ARBA" id="ARBA00022737"/>
    </source>
</evidence>
<accession>A0A6A7C386</accession>
<keyword evidence="11 16" id="KW-1133">Transmembrane helix</keyword>
<dbReference type="EMBL" id="MU005970">
    <property type="protein sequence ID" value="KAF2861707.1"/>
    <property type="molecule type" value="Genomic_DNA"/>
</dbReference>
<keyword evidence="5 15" id="KW-0813">Transport</keyword>
<keyword evidence="10" id="KW-0106">Calcium</keyword>
<comment type="function">
    <text evidence="1">Mitochondrial transporter that mediates uptake of thiamine pyrophosphate (ThPP) into mitochondria.</text>
</comment>
<dbReference type="PROSITE" id="PS50920">
    <property type="entry name" value="SOLCAR"/>
    <property type="match status" value="3"/>
</dbReference>
<evidence type="ECO:0000259" key="17">
    <source>
        <dbReference type="PROSITE" id="PS50222"/>
    </source>
</evidence>
<evidence type="ECO:0000256" key="14">
    <source>
        <dbReference type="PROSITE-ProRule" id="PRU00282"/>
    </source>
</evidence>
<dbReference type="PROSITE" id="PS00018">
    <property type="entry name" value="EF_HAND_1"/>
    <property type="match status" value="2"/>
</dbReference>
<dbReference type="PANTHER" id="PTHR24089">
    <property type="entry name" value="SOLUTE CARRIER FAMILY 25"/>
    <property type="match status" value="1"/>
</dbReference>
<evidence type="ECO:0000256" key="4">
    <source>
        <dbReference type="ARBA" id="ARBA00021935"/>
    </source>
</evidence>
<reference evidence="18" key="1">
    <citation type="journal article" date="2020" name="Stud. Mycol.">
        <title>101 Dothideomycetes genomes: a test case for predicting lifestyles and emergence of pathogens.</title>
        <authorList>
            <person name="Haridas S."/>
            <person name="Albert R."/>
            <person name="Binder M."/>
            <person name="Bloem J."/>
            <person name="Labutti K."/>
            <person name="Salamov A."/>
            <person name="Andreopoulos B."/>
            <person name="Baker S."/>
            <person name="Barry K."/>
            <person name="Bills G."/>
            <person name="Bluhm B."/>
            <person name="Cannon C."/>
            <person name="Castanera R."/>
            <person name="Culley D."/>
            <person name="Daum C."/>
            <person name="Ezra D."/>
            <person name="Gonzalez J."/>
            <person name="Henrissat B."/>
            <person name="Kuo A."/>
            <person name="Liang C."/>
            <person name="Lipzen A."/>
            <person name="Lutzoni F."/>
            <person name="Magnuson J."/>
            <person name="Mondo S."/>
            <person name="Nolan M."/>
            <person name="Ohm R."/>
            <person name="Pangilinan J."/>
            <person name="Park H.-J."/>
            <person name="Ramirez L."/>
            <person name="Alfaro M."/>
            <person name="Sun H."/>
            <person name="Tritt A."/>
            <person name="Yoshinaga Y."/>
            <person name="Zwiers L.-H."/>
            <person name="Turgeon B."/>
            <person name="Goodwin S."/>
            <person name="Spatafora J."/>
            <person name="Crous P."/>
            <person name="Grigoriev I."/>
        </authorList>
    </citation>
    <scope>NUCLEOTIDE SEQUENCE</scope>
    <source>
        <strain evidence="18">CBS 480.64</strain>
    </source>
</reference>
<gene>
    <name evidence="18" type="ORF">K470DRAFT_27732</name>
</gene>
<evidence type="ECO:0000313" key="18">
    <source>
        <dbReference type="EMBL" id="KAF2861707.1"/>
    </source>
</evidence>
<dbReference type="SMART" id="SM00054">
    <property type="entry name" value="EFh"/>
    <property type="match status" value="4"/>
</dbReference>
<proteinExistence type="inferred from homology"/>
<dbReference type="Proteomes" id="UP000799421">
    <property type="component" value="Unassembled WGS sequence"/>
</dbReference>
<protein>
    <recommendedName>
        <fullName evidence="4">Mitochondrial thiamine pyrophosphate carrier 1</fullName>
    </recommendedName>
</protein>
<feature type="transmembrane region" description="Helical" evidence="16">
    <location>
        <begin position="403"/>
        <end position="423"/>
    </location>
</feature>
<sequence>MMEKTSTERVEKLWSNLDPKRKGSLDLTALKQGLQRVNHPLKDADAFIQEMLRACDLNNDGFVSRDEFMRFCAQAEQQLWSLFCSIDRDNSGTLDRSELKHAFHTAGIKISNARLDSLLNSIDKNNDGRIDFDEWRDYLLFIPTNSPGMAAVLNFYNNTVKFTAEGDVHLSDEALSGFGYFIAGGLSGITSRTLTAPLDRLKVYLIAQTGNAEDAIQAAKSGNAVKATAHGMATLVNACKELWAAGGIRSLFAGNGLNVVKVMPESAVKFGSYEACKRAVARFEGHSDVKNISPVSQFLAGGVAGMISQAVVYPLDTLKFRMQCETVAGGEHGNRLIVDTAKNMWNRNGALSFYRGLPMGLVGMFPYAALDLFTFESLKKTAVKRRMNKYGFDHEEDALPGNFTLALMGGLSGAFSSSIVYPINLLRTRLQTQGTASHQRTYTGIVDVTRQTIRCEGVRGLFKGLTPNLLKVVPSVSITYVVYENTKRALHLG</sequence>
<dbReference type="GO" id="GO:0005743">
    <property type="term" value="C:mitochondrial inner membrane"/>
    <property type="evidence" value="ECO:0007669"/>
    <property type="project" value="UniProtKB-SubCell"/>
</dbReference>
<evidence type="ECO:0000256" key="15">
    <source>
        <dbReference type="RuleBase" id="RU000488"/>
    </source>
</evidence>
<name>A0A6A7C386_9PEZI</name>
<dbReference type="InterPro" id="IPR018247">
    <property type="entry name" value="EF_Hand_1_Ca_BS"/>
</dbReference>
<evidence type="ECO:0000256" key="16">
    <source>
        <dbReference type="SAM" id="Phobius"/>
    </source>
</evidence>
<keyword evidence="9" id="KW-0999">Mitochondrion inner membrane</keyword>
<dbReference type="GO" id="GO:0055085">
    <property type="term" value="P:transmembrane transport"/>
    <property type="evidence" value="ECO:0007669"/>
    <property type="project" value="InterPro"/>
</dbReference>
<dbReference type="Gene3D" id="1.50.40.10">
    <property type="entry name" value="Mitochondrial carrier domain"/>
    <property type="match status" value="1"/>
</dbReference>
<evidence type="ECO:0000256" key="2">
    <source>
        <dbReference type="ARBA" id="ARBA00004448"/>
    </source>
</evidence>
<dbReference type="InterPro" id="IPR018108">
    <property type="entry name" value="MCP_transmembrane"/>
</dbReference>
<evidence type="ECO:0000256" key="10">
    <source>
        <dbReference type="ARBA" id="ARBA00022837"/>
    </source>
</evidence>
<evidence type="ECO:0000256" key="1">
    <source>
        <dbReference type="ARBA" id="ARBA00002238"/>
    </source>
</evidence>
<dbReference type="FunFam" id="1.50.40.10:FF:000016">
    <property type="entry name" value="Solute carrier family 25 member 23"/>
    <property type="match status" value="1"/>
</dbReference>
<keyword evidence="7" id="KW-0479">Metal-binding</keyword>
<keyword evidence="6 14" id="KW-0812">Transmembrane</keyword>
<dbReference type="InterPro" id="IPR002067">
    <property type="entry name" value="MCP"/>
</dbReference>
<keyword evidence="19" id="KW-1185">Reference proteome</keyword>
<evidence type="ECO:0000256" key="5">
    <source>
        <dbReference type="ARBA" id="ARBA00022448"/>
    </source>
</evidence>
<evidence type="ECO:0000256" key="6">
    <source>
        <dbReference type="ARBA" id="ARBA00022692"/>
    </source>
</evidence>
<evidence type="ECO:0000256" key="9">
    <source>
        <dbReference type="ARBA" id="ARBA00022792"/>
    </source>
</evidence>
<dbReference type="SUPFAM" id="SSF47473">
    <property type="entry name" value="EF-hand"/>
    <property type="match status" value="1"/>
</dbReference>
<comment type="subcellular location">
    <subcellularLocation>
        <location evidence="2">Mitochondrion inner membrane</location>
        <topology evidence="2">Multi-pass membrane protein</topology>
    </subcellularLocation>
</comment>
<evidence type="ECO:0000256" key="12">
    <source>
        <dbReference type="ARBA" id="ARBA00023128"/>
    </source>
</evidence>
<dbReference type="InterPro" id="IPR011992">
    <property type="entry name" value="EF-hand-dom_pair"/>
</dbReference>
<dbReference type="InterPro" id="IPR023395">
    <property type="entry name" value="MCP_dom_sf"/>
</dbReference>
<dbReference type="Gene3D" id="1.10.238.10">
    <property type="entry name" value="EF-hand"/>
    <property type="match status" value="1"/>
</dbReference>
<dbReference type="PRINTS" id="PR00926">
    <property type="entry name" value="MITOCARRIER"/>
</dbReference>
<dbReference type="OrthoDB" id="270584at2759"/>
<dbReference type="CDD" id="cd00051">
    <property type="entry name" value="EFh"/>
    <property type="match status" value="1"/>
</dbReference>
<keyword evidence="12" id="KW-0496">Mitochondrion</keyword>
<keyword evidence="13 14" id="KW-0472">Membrane</keyword>
<feature type="domain" description="EF-hand" evidence="17">
    <location>
        <begin position="5"/>
        <end position="40"/>
    </location>
</feature>
<dbReference type="PROSITE" id="PS50222">
    <property type="entry name" value="EF_HAND_2"/>
    <property type="match status" value="4"/>
</dbReference>
<feature type="repeat" description="Solcar" evidence="14">
    <location>
        <begin position="175"/>
        <end position="279"/>
    </location>
</feature>
<dbReference type="Pfam" id="PF13499">
    <property type="entry name" value="EF-hand_7"/>
    <property type="match status" value="2"/>
</dbReference>
<evidence type="ECO:0000313" key="19">
    <source>
        <dbReference type="Proteomes" id="UP000799421"/>
    </source>
</evidence>
<evidence type="ECO:0000256" key="11">
    <source>
        <dbReference type="ARBA" id="ARBA00022989"/>
    </source>
</evidence>
<feature type="repeat" description="Solcar" evidence="14">
    <location>
        <begin position="400"/>
        <end position="489"/>
    </location>
</feature>
<feature type="repeat" description="Solcar" evidence="14">
    <location>
        <begin position="292"/>
        <end position="381"/>
    </location>
</feature>
<comment type="similarity">
    <text evidence="3 15">Belongs to the mitochondrial carrier (TC 2.A.29) family.</text>
</comment>
<evidence type="ECO:0000256" key="3">
    <source>
        <dbReference type="ARBA" id="ARBA00006375"/>
    </source>
</evidence>
<dbReference type="InterPro" id="IPR002048">
    <property type="entry name" value="EF_hand_dom"/>
</dbReference>
<evidence type="ECO:0000256" key="13">
    <source>
        <dbReference type="ARBA" id="ARBA00023136"/>
    </source>
</evidence>
<dbReference type="SUPFAM" id="SSF103506">
    <property type="entry name" value="Mitochondrial carrier"/>
    <property type="match status" value="1"/>
</dbReference>
<dbReference type="AlphaFoldDB" id="A0A6A7C386"/>
<feature type="domain" description="EF-hand" evidence="17">
    <location>
        <begin position="74"/>
        <end position="109"/>
    </location>
</feature>
<dbReference type="GO" id="GO:0005509">
    <property type="term" value="F:calcium ion binding"/>
    <property type="evidence" value="ECO:0007669"/>
    <property type="project" value="InterPro"/>
</dbReference>
<feature type="transmembrane region" description="Helical" evidence="16">
    <location>
        <begin position="352"/>
        <end position="370"/>
    </location>
</feature>
<evidence type="ECO:0000256" key="7">
    <source>
        <dbReference type="ARBA" id="ARBA00022723"/>
    </source>
</evidence>